<dbReference type="SUPFAM" id="SSF81901">
    <property type="entry name" value="HCP-like"/>
    <property type="match status" value="1"/>
</dbReference>
<dbReference type="PANTHER" id="PTHR11102:SF160">
    <property type="entry name" value="ERAD-ASSOCIATED E3 UBIQUITIN-PROTEIN LIGASE COMPONENT HRD3"/>
    <property type="match status" value="1"/>
</dbReference>
<gene>
    <name evidence="2" type="ORF">ACHAWO_009176</name>
</gene>
<dbReference type="Pfam" id="PF08238">
    <property type="entry name" value="Sel1"/>
    <property type="match status" value="2"/>
</dbReference>
<comment type="similarity">
    <text evidence="1">Belongs to the sel-1 family.</text>
</comment>
<proteinExistence type="inferred from homology"/>
<evidence type="ECO:0000313" key="2">
    <source>
        <dbReference type="EMBL" id="KAL3771985.1"/>
    </source>
</evidence>
<accession>A0ABD3N7I3</accession>
<evidence type="ECO:0000256" key="1">
    <source>
        <dbReference type="ARBA" id="ARBA00038101"/>
    </source>
</evidence>
<dbReference type="PANTHER" id="PTHR11102">
    <property type="entry name" value="SEL-1-LIKE PROTEIN"/>
    <property type="match status" value="1"/>
</dbReference>
<dbReference type="InterPro" id="IPR006597">
    <property type="entry name" value="Sel1-like"/>
</dbReference>
<dbReference type="Proteomes" id="UP001530400">
    <property type="component" value="Unassembled WGS sequence"/>
</dbReference>
<comment type="caution">
    <text evidence="2">The sequence shown here is derived from an EMBL/GenBank/DDBJ whole genome shotgun (WGS) entry which is preliminary data.</text>
</comment>
<keyword evidence="3" id="KW-1185">Reference proteome</keyword>
<reference evidence="2 3" key="1">
    <citation type="submission" date="2024-10" db="EMBL/GenBank/DDBJ databases">
        <title>Updated reference genomes for cyclostephanoid diatoms.</title>
        <authorList>
            <person name="Roberts W.R."/>
            <person name="Alverson A.J."/>
        </authorList>
    </citation>
    <scope>NUCLEOTIDE SEQUENCE [LARGE SCALE GENOMIC DNA]</scope>
    <source>
        <strain evidence="2 3">AJA010-31</strain>
    </source>
</reference>
<dbReference type="AlphaFoldDB" id="A0ABD3N7I3"/>
<dbReference type="InterPro" id="IPR050767">
    <property type="entry name" value="Sel1_AlgK"/>
</dbReference>
<dbReference type="SMART" id="SM00671">
    <property type="entry name" value="SEL1"/>
    <property type="match status" value="2"/>
</dbReference>
<name>A0ABD3N7I3_9STRA</name>
<sequence length="211" mass="23312">MVCCGKIICGGCFREHERQSESSGSLTCPFSRAEVSSAKECIKILEKRVAANDSENMYQLGRKYLNGDHELDLKKDEFKAFKLFHRAAELGSAQAYFNLGFTYDKGVGVSKDGTKARQYHELAAIKRCAISRLSLGAFEVAAGNADRAIKHCLIAAEFGVVEAVDFIQIFLISGHATKDQYAQALRLYQAYLDEVKSDQRGKAAAHSDRSI</sequence>
<evidence type="ECO:0000313" key="3">
    <source>
        <dbReference type="Proteomes" id="UP001530400"/>
    </source>
</evidence>
<dbReference type="EMBL" id="JALLPJ020001276">
    <property type="protein sequence ID" value="KAL3771985.1"/>
    <property type="molecule type" value="Genomic_DNA"/>
</dbReference>
<protein>
    <submittedName>
        <fullName evidence="2">Uncharacterized protein</fullName>
    </submittedName>
</protein>
<dbReference type="InterPro" id="IPR011990">
    <property type="entry name" value="TPR-like_helical_dom_sf"/>
</dbReference>
<dbReference type="Gene3D" id="1.25.40.10">
    <property type="entry name" value="Tetratricopeptide repeat domain"/>
    <property type="match status" value="1"/>
</dbReference>
<organism evidence="2 3">
    <name type="scientific">Cyclotella atomus</name>
    <dbReference type="NCBI Taxonomy" id="382360"/>
    <lineage>
        <taxon>Eukaryota</taxon>
        <taxon>Sar</taxon>
        <taxon>Stramenopiles</taxon>
        <taxon>Ochrophyta</taxon>
        <taxon>Bacillariophyta</taxon>
        <taxon>Coscinodiscophyceae</taxon>
        <taxon>Thalassiosirophycidae</taxon>
        <taxon>Stephanodiscales</taxon>
        <taxon>Stephanodiscaceae</taxon>
        <taxon>Cyclotella</taxon>
    </lineage>
</organism>